<evidence type="ECO:0000313" key="11">
    <source>
        <dbReference type="EMBL" id="PPQ98817.1"/>
    </source>
</evidence>
<dbReference type="OrthoDB" id="6349953at2759"/>
<evidence type="ECO:0000256" key="6">
    <source>
        <dbReference type="ARBA" id="ARBA00022884"/>
    </source>
</evidence>
<protein>
    <recommendedName>
        <fullName evidence="7 9">tRNA (guanine(26)-N(2))-dimethyltransferase</fullName>
        <ecNumber evidence="7 9">2.1.1.216</ecNumber>
    </recommendedName>
</protein>
<dbReference type="Proteomes" id="UP000284842">
    <property type="component" value="Unassembled WGS sequence"/>
</dbReference>
<evidence type="ECO:0000313" key="12">
    <source>
        <dbReference type="Proteomes" id="UP000284842"/>
    </source>
</evidence>
<evidence type="ECO:0000256" key="10">
    <source>
        <dbReference type="SAM" id="MobiDB-lite"/>
    </source>
</evidence>
<evidence type="ECO:0000256" key="3">
    <source>
        <dbReference type="ARBA" id="ARBA00022679"/>
    </source>
</evidence>
<accession>A0A409Y6Z0</accession>
<evidence type="ECO:0000256" key="7">
    <source>
        <dbReference type="ARBA" id="ARBA00039099"/>
    </source>
</evidence>
<comment type="similarity">
    <text evidence="9">Belongs to the class I-like SAM-binding methyltransferase superfamily. Trm1 family.</text>
</comment>
<dbReference type="InterPro" id="IPR002905">
    <property type="entry name" value="Trm1"/>
</dbReference>
<comment type="catalytic activity">
    <reaction evidence="8 9">
        <text>guanosine(26) in tRNA + 2 S-adenosyl-L-methionine = N(2)-dimethylguanosine(26) in tRNA + 2 S-adenosyl-L-homocysteine + 2 H(+)</text>
        <dbReference type="Rhea" id="RHEA:43140"/>
        <dbReference type="Rhea" id="RHEA-COMP:10359"/>
        <dbReference type="Rhea" id="RHEA-COMP:10360"/>
        <dbReference type="ChEBI" id="CHEBI:15378"/>
        <dbReference type="ChEBI" id="CHEBI:57856"/>
        <dbReference type="ChEBI" id="CHEBI:59789"/>
        <dbReference type="ChEBI" id="CHEBI:74269"/>
        <dbReference type="ChEBI" id="CHEBI:74513"/>
        <dbReference type="EC" id="2.1.1.216"/>
    </reaction>
</comment>
<sequence>MSTSAPAIVIPDGFRLHTENTTHLLMSEDEAFLNPVQEFNRDLSTACIRVWSEEFNRIKEERWRRSYIAKAAKKQGKGNNKTTVGSSLSNTAPQTEDVTMEAENGFPAEVPIPPYKPSQFTILEALSATGLRSIRYAKEIPLVKYVIANDLSPAAVEAMKRNVEINGLAGEKDNEESWKVRVNEGDACSLMYQHREEKKRVDVVDLDPYGTAAPFIDASVQVPGLFFSNYGGLPVKAEYCHEAALRLLLHTLTTSASRYGRYIEPLLCLSIDFYIRVFVRVHTSPIEVKKALPKNSTFYICTTCQSYHEQPLGKMVAKASGPDGKNVNYLFKTQAGPLVPEKCTECASPFHIAGPMWSGSLHDPDFVGKVLQHVKDNESSYGTAGRMKGMLTLAKEELDEKFYFTPSKVASFFHCTTPSLDDVASALLNAGYRVSRSHACPGSLKTNAARTVVYDIFRAWIKNNPVKMEKISASSPAQKLLAKETTMVVDFSRHSDTVGARETVKLVRYQDNPPNWGPKRKAGPAQKKQEPVLKRKREDDEEQEEERATKQPSI</sequence>
<dbReference type="GO" id="GO:0000049">
    <property type="term" value="F:tRNA binding"/>
    <property type="evidence" value="ECO:0007669"/>
    <property type="project" value="UniProtKB-UniRule"/>
</dbReference>
<comment type="caution">
    <text evidence="11">The sequence shown here is derived from an EMBL/GenBank/DDBJ whole genome shotgun (WGS) entry which is preliminary data.</text>
</comment>
<organism evidence="11 12">
    <name type="scientific">Panaeolus cyanescens</name>
    <dbReference type="NCBI Taxonomy" id="181874"/>
    <lineage>
        <taxon>Eukaryota</taxon>
        <taxon>Fungi</taxon>
        <taxon>Dikarya</taxon>
        <taxon>Basidiomycota</taxon>
        <taxon>Agaricomycotina</taxon>
        <taxon>Agaricomycetes</taxon>
        <taxon>Agaricomycetidae</taxon>
        <taxon>Agaricales</taxon>
        <taxon>Agaricineae</taxon>
        <taxon>Galeropsidaceae</taxon>
        <taxon>Panaeolus</taxon>
    </lineage>
</organism>
<dbReference type="AlphaFoldDB" id="A0A409Y6Z0"/>
<dbReference type="CDD" id="cd02440">
    <property type="entry name" value="AdoMet_MTases"/>
    <property type="match status" value="1"/>
</dbReference>
<evidence type="ECO:0000256" key="8">
    <source>
        <dbReference type="ARBA" id="ARBA00051897"/>
    </source>
</evidence>
<dbReference type="EMBL" id="NHTK01001375">
    <property type="protein sequence ID" value="PPQ98817.1"/>
    <property type="molecule type" value="Genomic_DNA"/>
</dbReference>
<dbReference type="SUPFAM" id="SSF53335">
    <property type="entry name" value="S-adenosyl-L-methionine-dependent methyltransferases"/>
    <property type="match status" value="1"/>
</dbReference>
<keyword evidence="3 9" id="KW-0808">Transferase</keyword>
<keyword evidence="1 9" id="KW-0820">tRNA-binding</keyword>
<dbReference type="GO" id="GO:0005634">
    <property type="term" value="C:nucleus"/>
    <property type="evidence" value="ECO:0007669"/>
    <property type="project" value="TreeGrafter"/>
</dbReference>
<keyword evidence="2 9" id="KW-0489">Methyltransferase</keyword>
<dbReference type="FunFam" id="3.30.56.70:FF:000001">
    <property type="entry name" value="tRNA (guanine(26)-N(2))-dimethyltransferase"/>
    <property type="match status" value="1"/>
</dbReference>
<reference evidence="11 12" key="1">
    <citation type="journal article" date="2018" name="Evol. Lett.">
        <title>Horizontal gene cluster transfer increased hallucinogenic mushroom diversity.</title>
        <authorList>
            <person name="Reynolds H.T."/>
            <person name="Vijayakumar V."/>
            <person name="Gluck-Thaler E."/>
            <person name="Korotkin H.B."/>
            <person name="Matheny P.B."/>
            <person name="Slot J.C."/>
        </authorList>
    </citation>
    <scope>NUCLEOTIDE SEQUENCE [LARGE SCALE GENOMIC DNA]</scope>
    <source>
        <strain evidence="11 12">2629</strain>
    </source>
</reference>
<dbReference type="STRING" id="181874.A0A409Y6Z0"/>
<evidence type="ECO:0000256" key="1">
    <source>
        <dbReference type="ARBA" id="ARBA00022555"/>
    </source>
</evidence>
<keyword evidence="5 9" id="KW-0819">tRNA processing</keyword>
<dbReference type="Gene3D" id="3.30.56.70">
    <property type="entry name" value="N2,N2-dimethylguanosine tRNA methyltransferase, C-terminal domain"/>
    <property type="match status" value="1"/>
</dbReference>
<dbReference type="PANTHER" id="PTHR10631">
    <property type="entry name" value="N 2 ,N 2 -DIMETHYLGUANOSINE TRNA METHYLTRANSFERASE"/>
    <property type="match status" value="1"/>
</dbReference>
<evidence type="ECO:0000256" key="5">
    <source>
        <dbReference type="ARBA" id="ARBA00022694"/>
    </source>
</evidence>
<keyword evidence="12" id="KW-1185">Reference proteome</keyword>
<dbReference type="PANTHER" id="PTHR10631:SF3">
    <property type="entry name" value="TRNA (GUANINE(26)-N(2))-DIMETHYLTRANSFERASE"/>
    <property type="match status" value="1"/>
</dbReference>
<keyword evidence="4 9" id="KW-0949">S-adenosyl-L-methionine</keyword>
<dbReference type="InParanoid" id="A0A409Y6Z0"/>
<dbReference type="InterPro" id="IPR029063">
    <property type="entry name" value="SAM-dependent_MTases_sf"/>
</dbReference>
<dbReference type="EC" id="2.1.1.216" evidence="7 9"/>
<feature type="region of interest" description="Disordered" evidence="10">
    <location>
        <begin position="509"/>
        <end position="554"/>
    </location>
</feature>
<dbReference type="Pfam" id="PF02005">
    <property type="entry name" value="TRM"/>
    <property type="match status" value="2"/>
</dbReference>
<feature type="compositionally biased region" description="Polar residues" evidence="10">
    <location>
        <begin position="82"/>
        <end position="96"/>
    </location>
</feature>
<dbReference type="FunCoup" id="A0A409Y6Z0">
    <property type="interactions" value="823"/>
</dbReference>
<feature type="region of interest" description="Disordered" evidence="10">
    <location>
        <begin position="74"/>
        <end position="96"/>
    </location>
</feature>
<dbReference type="Gene3D" id="3.40.50.150">
    <property type="entry name" value="Vaccinia Virus protein VP39"/>
    <property type="match status" value="2"/>
</dbReference>
<keyword evidence="6 9" id="KW-0694">RNA-binding</keyword>
<evidence type="ECO:0000256" key="4">
    <source>
        <dbReference type="ARBA" id="ARBA00022691"/>
    </source>
</evidence>
<gene>
    <name evidence="11" type="ORF">CVT24_003371</name>
</gene>
<dbReference type="GO" id="GO:0002940">
    <property type="term" value="P:tRNA N2-guanine methylation"/>
    <property type="evidence" value="ECO:0007669"/>
    <property type="project" value="TreeGrafter"/>
</dbReference>
<evidence type="ECO:0000256" key="9">
    <source>
        <dbReference type="PROSITE-ProRule" id="PRU00958"/>
    </source>
</evidence>
<feature type="compositionally biased region" description="Basic and acidic residues" evidence="10">
    <location>
        <begin position="527"/>
        <end position="538"/>
    </location>
</feature>
<name>A0A409Y6Z0_9AGAR</name>
<dbReference type="GO" id="GO:0160104">
    <property type="term" value="F:tRNA (guanine(26)-N2)-dimethyltransferase activity"/>
    <property type="evidence" value="ECO:0007669"/>
    <property type="project" value="UniProtKB-UniRule"/>
</dbReference>
<evidence type="ECO:0000256" key="2">
    <source>
        <dbReference type="ARBA" id="ARBA00022603"/>
    </source>
</evidence>
<proteinExistence type="inferred from homology"/>
<dbReference type="PROSITE" id="PS51626">
    <property type="entry name" value="SAM_MT_TRM1"/>
    <property type="match status" value="1"/>
</dbReference>
<dbReference type="InterPro" id="IPR042296">
    <property type="entry name" value="tRNA_met_Trm1_C"/>
</dbReference>